<keyword evidence="3" id="KW-0408">Iron</keyword>
<keyword evidence="1" id="KW-0001">2Fe-2S</keyword>
<evidence type="ECO:0000256" key="2">
    <source>
        <dbReference type="ARBA" id="ARBA00022723"/>
    </source>
</evidence>
<accession>A0A3B0S0J1</accession>
<dbReference type="Pfam" id="PF00355">
    <property type="entry name" value="Rieske"/>
    <property type="match status" value="1"/>
</dbReference>
<organism evidence="6">
    <name type="scientific">hydrothermal vent metagenome</name>
    <dbReference type="NCBI Taxonomy" id="652676"/>
    <lineage>
        <taxon>unclassified sequences</taxon>
        <taxon>metagenomes</taxon>
        <taxon>ecological metagenomes</taxon>
    </lineage>
</organism>
<evidence type="ECO:0000256" key="3">
    <source>
        <dbReference type="ARBA" id="ARBA00023004"/>
    </source>
</evidence>
<evidence type="ECO:0000259" key="5">
    <source>
        <dbReference type="PROSITE" id="PS51296"/>
    </source>
</evidence>
<feature type="non-terminal residue" evidence="6">
    <location>
        <position position="195"/>
    </location>
</feature>
<dbReference type="GO" id="GO:0051537">
    <property type="term" value="F:2 iron, 2 sulfur cluster binding"/>
    <property type="evidence" value="ECO:0007669"/>
    <property type="project" value="UniProtKB-KW"/>
</dbReference>
<keyword evidence="6" id="KW-0560">Oxidoreductase</keyword>
<reference evidence="6" key="1">
    <citation type="submission" date="2018-06" db="EMBL/GenBank/DDBJ databases">
        <authorList>
            <person name="Zhirakovskaya E."/>
        </authorList>
    </citation>
    <scope>NUCLEOTIDE SEQUENCE</scope>
</reference>
<keyword evidence="2" id="KW-0479">Metal-binding</keyword>
<keyword evidence="4" id="KW-0411">Iron-sulfur</keyword>
<evidence type="ECO:0000256" key="1">
    <source>
        <dbReference type="ARBA" id="ARBA00022714"/>
    </source>
</evidence>
<gene>
    <name evidence="6" type="ORF">MNBD_ACTINO02-1453</name>
</gene>
<dbReference type="InterPro" id="IPR036922">
    <property type="entry name" value="Rieske_2Fe-2S_sf"/>
</dbReference>
<dbReference type="SUPFAM" id="SSF50022">
    <property type="entry name" value="ISP domain"/>
    <property type="match status" value="1"/>
</dbReference>
<dbReference type="Gene3D" id="2.102.10.10">
    <property type="entry name" value="Rieske [2Fe-2S] iron-sulphur domain"/>
    <property type="match status" value="1"/>
</dbReference>
<dbReference type="GO" id="GO:0004355">
    <property type="term" value="F:glutamate synthase (NADPH) activity"/>
    <property type="evidence" value="ECO:0007669"/>
    <property type="project" value="UniProtKB-EC"/>
</dbReference>
<proteinExistence type="predicted"/>
<dbReference type="InterPro" id="IPR017941">
    <property type="entry name" value="Rieske_2Fe-2S"/>
</dbReference>
<dbReference type="GO" id="GO:0046872">
    <property type="term" value="F:metal ion binding"/>
    <property type="evidence" value="ECO:0007669"/>
    <property type="project" value="UniProtKB-KW"/>
</dbReference>
<dbReference type="EMBL" id="UOEK01000163">
    <property type="protein sequence ID" value="VAV99400.1"/>
    <property type="molecule type" value="Genomic_DNA"/>
</dbReference>
<evidence type="ECO:0000256" key="4">
    <source>
        <dbReference type="ARBA" id="ARBA00023014"/>
    </source>
</evidence>
<protein>
    <submittedName>
        <fullName evidence="6">Glutamate synthase [NADPH] large chain</fullName>
        <ecNumber evidence="6">1.4.1.13</ecNumber>
    </submittedName>
</protein>
<dbReference type="PROSITE" id="PS51296">
    <property type="entry name" value="RIESKE"/>
    <property type="match status" value="1"/>
</dbReference>
<dbReference type="CDD" id="cd03467">
    <property type="entry name" value="Rieske"/>
    <property type="match status" value="1"/>
</dbReference>
<sequence>MRQHRLVDWATMSPEKPYGFVVNGLDLVVVRWPGEEVVSVLYGRCLHRGALLADASISGNDIVCGVHGWDFQYRTGISSYNLSERLFRFSAWIEDGGVFVDLDEIDAYVVDNPQPYDRASYQGAYQDLNGTPIEPHVKAIRELASNGLDRLGHHGAMGAMGVPADDLPKWDDIQIVTAQLARPPLLDNEPVDTSV</sequence>
<evidence type="ECO:0000313" key="6">
    <source>
        <dbReference type="EMBL" id="VAV99400.1"/>
    </source>
</evidence>
<name>A0A3B0S0J1_9ZZZZ</name>
<feature type="domain" description="Rieske" evidence="5">
    <location>
        <begin position="4"/>
        <end position="100"/>
    </location>
</feature>
<dbReference type="AlphaFoldDB" id="A0A3B0S0J1"/>
<dbReference type="EC" id="1.4.1.13" evidence="6"/>